<dbReference type="Proteomes" id="UP000282832">
    <property type="component" value="Unassembled WGS sequence"/>
</dbReference>
<dbReference type="OrthoDB" id="927034at2"/>
<sequence length="346" mass="39271">MKLPEDQFSVKFYVARFLLIIPYFKKNYIALLTGAIIGGIVGGIVEYFKFKETKYSAEIYFTIDAPGGNDGGGLSSLLGLANNGESSNIFSNGNFEELVKLPVVYKKALLLPINNFGKKELFINYLIKNHTSIWYFENIKGKYFPQKANIDSLTDEQKSTLSFAASYFMEITSFKKESDLSSFRKVKVITPNDTLSYLWANNVLNSLTDIYIKNKTKKSAELVSILGKRVDSLRNALYYTQGKLAKFADQNQQIVFQSAKITADRLQLNSSQLQGLYNEAIRNYDNYKFSLAKETPLVNIISKSDLPTYTNPYRWGFLTVFGTLVGALSVIVLLYFVRVYKEFLND</sequence>
<evidence type="ECO:0000313" key="2">
    <source>
        <dbReference type="EMBL" id="RVU26694.1"/>
    </source>
</evidence>
<keyword evidence="1" id="KW-0812">Transmembrane</keyword>
<keyword evidence="3" id="KW-1185">Reference proteome</keyword>
<dbReference type="AlphaFoldDB" id="A0A437PWQ2"/>
<gene>
    <name evidence="2" type="ORF">EOJ36_01480</name>
</gene>
<accession>A0A437PWQ2</accession>
<organism evidence="2 3">
    <name type="scientific">Sandaracinomonas limnophila</name>
    <dbReference type="NCBI Taxonomy" id="1862386"/>
    <lineage>
        <taxon>Bacteria</taxon>
        <taxon>Pseudomonadati</taxon>
        <taxon>Bacteroidota</taxon>
        <taxon>Cytophagia</taxon>
        <taxon>Cytophagales</taxon>
        <taxon>Flectobacillaceae</taxon>
        <taxon>Sandaracinomonas</taxon>
    </lineage>
</organism>
<feature type="transmembrane region" description="Helical" evidence="1">
    <location>
        <begin position="28"/>
        <end position="48"/>
    </location>
</feature>
<dbReference type="EMBL" id="SACY01000001">
    <property type="protein sequence ID" value="RVU26694.1"/>
    <property type="molecule type" value="Genomic_DNA"/>
</dbReference>
<protein>
    <recommendedName>
        <fullName evidence="4">Lipopolysaccharide biosynthesis protein</fullName>
    </recommendedName>
</protein>
<name>A0A437PWQ2_9BACT</name>
<proteinExistence type="predicted"/>
<evidence type="ECO:0008006" key="4">
    <source>
        <dbReference type="Google" id="ProtNLM"/>
    </source>
</evidence>
<evidence type="ECO:0000313" key="3">
    <source>
        <dbReference type="Proteomes" id="UP000282832"/>
    </source>
</evidence>
<reference evidence="2 3" key="1">
    <citation type="submission" date="2019-01" db="EMBL/GenBank/DDBJ databases">
        <authorList>
            <person name="Chen W.-M."/>
        </authorList>
    </citation>
    <scope>NUCLEOTIDE SEQUENCE [LARGE SCALE GENOMIC DNA]</scope>
    <source>
        <strain evidence="2 3">FSY-15</strain>
    </source>
</reference>
<feature type="transmembrane region" description="Helical" evidence="1">
    <location>
        <begin position="315"/>
        <end position="337"/>
    </location>
</feature>
<dbReference type="RefSeq" id="WP_127802246.1">
    <property type="nucleotide sequence ID" value="NZ_SACY01000001.1"/>
</dbReference>
<keyword evidence="1" id="KW-0472">Membrane</keyword>
<keyword evidence="1" id="KW-1133">Transmembrane helix</keyword>
<comment type="caution">
    <text evidence="2">The sequence shown here is derived from an EMBL/GenBank/DDBJ whole genome shotgun (WGS) entry which is preliminary data.</text>
</comment>
<evidence type="ECO:0000256" key="1">
    <source>
        <dbReference type="SAM" id="Phobius"/>
    </source>
</evidence>